<dbReference type="GO" id="GO:0004029">
    <property type="term" value="F:aldehyde dehydrogenase (NAD+) activity"/>
    <property type="evidence" value="ECO:0007669"/>
    <property type="project" value="TreeGrafter"/>
</dbReference>
<dbReference type="InterPro" id="IPR001509">
    <property type="entry name" value="Epimerase_deHydtase"/>
</dbReference>
<evidence type="ECO:0000313" key="2">
    <source>
        <dbReference type="EMBL" id="MTD56967.1"/>
    </source>
</evidence>
<evidence type="ECO:0000259" key="1">
    <source>
        <dbReference type="Pfam" id="PF01370"/>
    </source>
</evidence>
<name>A0A6N7YV60_9PSEU</name>
<feature type="domain" description="NAD-dependent epimerase/dehydratase" evidence="1">
    <location>
        <begin position="3"/>
        <end position="217"/>
    </location>
</feature>
<dbReference type="Proteomes" id="UP000440096">
    <property type="component" value="Unassembled WGS sequence"/>
</dbReference>
<dbReference type="Gene3D" id="3.40.50.720">
    <property type="entry name" value="NAD(P)-binding Rossmann-like Domain"/>
    <property type="match status" value="1"/>
</dbReference>
<dbReference type="InterPro" id="IPR051783">
    <property type="entry name" value="NAD(P)-dependent_oxidoreduct"/>
</dbReference>
<dbReference type="InterPro" id="IPR036291">
    <property type="entry name" value="NAD(P)-bd_dom_sf"/>
</dbReference>
<reference evidence="2 3" key="1">
    <citation type="submission" date="2019-11" db="EMBL/GenBank/DDBJ databases">
        <title>Draft genome of Amycolatopsis RM579.</title>
        <authorList>
            <person name="Duangmal K."/>
            <person name="Mingma R."/>
        </authorList>
    </citation>
    <scope>NUCLEOTIDE SEQUENCE [LARGE SCALE GENOMIC DNA]</scope>
    <source>
        <strain evidence="2 3">RM579</strain>
    </source>
</reference>
<dbReference type="PANTHER" id="PTHR48079:SF6">
    <property type="entry name" value="NAD(P)-BINDING DOMAIN-CONTAINING PROTEIN-RELATED"/>
    <property type="match status" value="1"/>
</dbReference>
<comment type="caution">
    <text evidence="2">The sequence shown here is derived from an EMBL/GenBank/DDBJ whole genome shotgun (WGS) entry which is preliminary data.</text>
</comment>
<keyword evidence="3" id="KW-1185">Reference proteome</keyword>
<dbReference type="RefSeq" id="WP_154759103.1">
    <property type="nucleotide sequence ID" value="NZ_WMBA01000041.1"/>
</dbReference>
<proteinExistence type="predicted"/>
<dbReference type="GO" id="GO:0005737">
    <property type="term" value="C:cytoplasm"/>
    <property type="evidence" value="ECO:0007669"/>
    <property type="project" value="TreeGrafter"/>
</dbReference>
<dbReference type="EMBL" id="WMBA01000041">
    <property type="protein sequence ID" value="MTD56967.1"/>
    <property type="molecule type" value="Genomic_DNA"/>
</dbReference>
<dbReference type="PANTHER" id="PTHR48079">
    <property type="entry name" value="PROTEIN YEEZ"/>
    <property type="match status" value="1"/>
</dbReference>
<evidence type="ECO:0000313" key="3">
    <source>
        <dbReference type="Proteomes" id="UP000440096"/>
    </source>
</evidence>
<dbReference type="AlphaFoldDB" id="A0A6N7YV60"/>
<dbReference type="SUPFAM" id="SSF51735">
    <property type="entry name" value="NAD(P)-binding Rossmann-fold domains"/>
    <property type="match status" value="1"/>
</dbReference>
<organism evidence="2 3">
    <name type="scientific">Amycolatopsis pithecellobii</name>
    <dbReference type="NCBI Taxonomy" id="664692"/>
    <lineage>
        <taxon>Bacteria</taxon>
        <taxon>Bacillati</taxon>
        <taxon>Actinomycetota</taxon>
        <taxon>Actinomycetes</taxon>
        <taxon>Pseudonocardiales</taxon>
        <taxon>Pseudonocardiaceae</taxon>
        <taxon>Amycolatopsis</taxon>
    </lineage>
</organism>
<protein>
    <submittedName>
        <fullName evidence="2">NAD-dependent epimerase/dehydratase family protein</fullName>
    </submittedName>
</protein>
<accession>A0A6N7YV60</accession>
<gene>
    <name evidence="2" type="ORF">GKO32_23770</name>
</gene>
<dbReference type="CDD" id="cd05262">
    <property type="entry name" value="SDR_a7"/>
    <property type="match status" value="1"/>
</dbReference>
<dbReference type="Pfam" id="PF01370">
    <property type="entry name" value="Epimerase"/>
    <property type="match status" value="1"/>
</dbReference>
<dbReference type="OrthoDB" id="9787292at2"/>
<sequence>MRVFITGASGHVGSAVLPELRNAGHQVVALARSDAAAQKLEAAGAEVRRGDLDDLDGIRKAATDADGVIHLAFRHDVAFSGGATLAAETDLNLIEAVGSALEGSGKPLVITGVTTVLAHAGTLGRPGTEEDIIEGSGYRIDSENATIALAERGVRPSVIRLPPVVHSDLDKTGFTPTLIGIAREKGVVGYLGDGANHWPAVHTRDTARLYRLALESAPAGSRLHAVAEEGVRFREIAEAIGRNLGLPAVSVPAEDATKYFGFLGGFVAIDNRTSNALTRKVLGWEPSHAELIADIDEGHYFA</sequence>